<evidence type="ECO:0000256" key="5">
    <source>
        <dbReference type="ARBA" id="ARBA00022989"/>
    </source>
</evidence>
<evidence type="ECO:0000256" key="2">
    <source>
        <dbReference type="ARBA" id="ARBA00010532"/>
    </source>
</evidence>
<keyword evidence="7" id="KW-0325">Glycoprotein</keyword>
<keyword evidence="4 8" id="KW-0812">Transmembrane</keyword>
<dbReference type="InterPro" id="IPR002159">
    <property type="entry name" value="CD36_fam"/>
</dbReference>
<keyword evidence="3" id="KW-1003">Cell membrane</keyword>
<accession>A0A2A3EDW6</accession>
<evidence type="ECO:0000313" key="10">
    <source>
        <dbReference type="Proteomes" id="UP000242457"/>
    </source>
</evidence>
<evidence type="ECO:0000256" key="1">
    <source>
        <dbReference type="ARBA" id="ARBA00004236"/>
    </source>
</evidence>
<dbReference type="Pfam" id="PF01130">
    <property type="entry name" value="CD36"/>
    <property type="match status" value="1"/>
</dbReference>
<organism evidence="9 10">
    <name type="scientific">Apis cerana cerana</name>
    <name type="common">Oriental honeybee</name>
    <dbReference type="NCBI Taxonomy" id="94128"/>
    <lineage>
        <taxon>Eukaryota</taxon>
        <taxon>Metazoa</taxon>
        <taxon>Ecdysozoa</taxon>
        <taxon>Arthropoda</taxon>
        <taxon>Hexapoda</taxon>
        <taxon>Insecta</taxon>
        <taxon>Pterygota</taxon>
        <taxon>Neoptera</taxon>
        <taxon>Endopterygota</taxon>
        <taxon>Hymenoptera</taxon>
        <taxon>Apocrita</taxon>
        <taxon>Aculeata</taxon>
        <taxon>Apoidea</taxon>
        <taxon>Anthophila</taxon>
        <taxon>Apidae</taxon>
        <taxon>Apis</taxon>
    </lineage>
</organism>
<feature type="transmembrane region" description="Helical" evidence="8">
    <location>
        <begin position="7"/>
        <end position="29"/>
    </location>
</feature>
<comment type="subcellular location">
    <subcellularLocation>
        <location evidence="1">Cell membrane</location>
    </subcellularLocation>
</comment>
<dbReference type="PANTHER" id="PTHR11923:SF114">
    <property type="entry name" value="FI02050P-RELATED"/>
    <property type="match status" value="1"/>
</dbReference>
<keyword evidence="10" id="KW-1185">Reference proteome</keyword>
<name>A0A2A3EDW6_APICC</name>
<reference evidence="9 10" key="1">
    <citation type="submission" date="2014-07" db="EMBL/GenBank/DDBJ databases">
        <title>Genomic and transcriptomic analysis on Apis cerana provide comprehensive insights into honey bee biology.</title>
        <authorList>
            <person name="Diao Q."/>
            <person name="Sun L."/>
            <person name="Zheng H."/>
            <person name="Zheng H."/>
            <person name="Xu S."/>
            <person name="Wang S."/>
            <person name="Zeng Z."/>
            <person name="Hu F."/>
            <person name="Su S."/>
            <person name="Wu J."/>
        </authorList>
    </citation>
    <scope>NUCLEOTIDE SEQUENCE [LARGE SCALE GENOMIC DNA]</scope>
    <source>
        <tissue evidence="9">Pupae without intestine</tissue>
    </source>
</reference>
<evidence type="ECO:0000256" key="7">
    <source>
        <dbReference type="ARBA" id="ARBA00023180"/>
    </source>
</evidence>
<dbReference type="AlphaFoldDB" id="A0A2A3EDW6"/>
<sequence length="492" mass="56219">MMKIYKKLAIISLIGSVLTIIGLITGILWSTIYSSIIHTQLSLTPTSTSYKLWEVTPIPMYLKLYMFNLTNYEDFISINGTKPNFVEMGPYVFREIDYKVEQKWHENDTITYQRKRVWYFEKSLSAGSLQDNITNINPITASVAYALRYQKPLIRDIVDRIMKAIDQKLIITKTVNELLFEGYDDPMLKIARKMNFTKIPFSKFAWFYGRNGSATYDGTFNMLTGKSNLLNVGIVKEWNFNTRVNYYPGECGIVKGTNGDLWPPLPDNKTISFFVPDICTSMSVTYDNTTIHEGLRGARYISDDTIFDDGTKVSSRKCYCVGECIPSGALNISLCKWGAPAFISLPHFYLADRSYRENIKGMEPNKKKHELSISIEPKTGVPLNVNAALQLNLLVQNDAHMSIFKNVKKTFVPMLWFTQEAYLTANYARIIKFIIILESLGSITCYGIACIGILFISIGIFLYIRHNFRGEENQVLLSKRFINNDDITSINE</sequence>
<dbReference type="STRING" id="94128.A0A2A3EDW6"/>
<dbReference type="PRINTS" id="PR01609">
    <property type="entry name" value="CD36FAMILY"/>
</dbReference>
<dbReference type="GO" id="GO:0005737">
    <property type="term" value="C:cytoplasm"/>
    <property type="evidence" value="ECO:0007669"/>
    <property type="project" value="TreeGrafter"/>
</dbReference>
<dbReference type="EMBL" id="KZ288269">
    <property type="protein sequence ID" value="PBC29900.1"/>
    <property type="molecule type" value="Genomic_DNA"/>
</dbReference>
<keyword evidence="5 8" id="KW-1133">Transmembrane helix</keyword>
<dbReference type="Proteomes" id="UP000242457">
    <property type="component" value="Unassembled WGS sequence"/>
</dbReference>
<evidence type="ECO:0000256" key="6">
    <source>
        <dbReference type="ARBA" id="ARBA00023136"/>
    </source>
</evidence>
<evidence type="ECO:0000256" key="3">
    <source>
        <dbReference type="ARBA" id="ARBA00022475"/>
    </source>
</evidence>
<dbReference type="GO" id="GO:0005044">
    <property type="term" value="F:scavenger receptor activity"/>
    <property type="evidence" value="ECO:0007669"/>
    <property type="project" value="TreeGrafter"/>
</dbReference>
<gene>
    <name evidence="9" type="ORF">APICC_05153</name>
</gene>
<evidence type="ECO:0000256" key="8">
    <source>
        <dbReference type="SAM" id="Phobius"/>
    </source>
</evidence>
<proteinExistence type="inferred from homology"/>
<dbReference type="OrthoDB" id="514335at2759"/>
<dbReference type="PANTHER" id="PTHR11923">
    <property type="entry name" value="SCAVENGER RECEPTOR CLASS B TYPE-1 SR-B1"/>
    <property type="match status" value="1"/>
</dbReference>
<protein>
    <submittedName>
        <fullName evidence="9">Protein croquemort</fullName>
    </submittedName>
</protein>
<evidence type="ECO:0000313" key="9">
    <source>
        <dbReference type="EMBL" id="PBC29900.1"/>
    </source>
</evidence>
<evidence type="ECO:0000256" key="4">
    <source>
        <dbReference type="ARBA" id="ARBA00022692"/>
    </source>
</evidence>
<comment type="similarity">
    <text evidence="2">Belongs to the CD36 family.</text>
</comment>
<keyword evidence="6 8" id="KW-0472">Membrane</keyword>
<dbReference type="GO" id="GO:0005886">
    <property type="term" value="C:plasma membrane"/>
    <property type="evidence" value="ECO:0007669"/>
    <property type="project" value="UniProtKB-SubCell"/>
</dbReference>
<feature type="transmembrane region" description="Helical" evidence="8">
    <location>
        <begin position="446"/>
        <end position="464"/>
    </location>
</feature>